<evidence type="ECO:0000256" key="1">
    <source>
        <dbReference type="ARBA" id="ARBA00022649"/>
    </source>
</evidence>
<dbReference type="AlphaFoldDB" id="A0A8B0SL59"/>
<dbReference type="Pfam" id="PF08681">
    <property type="entry name" value="TacA1"/>
    <property type="match status" value="1"/>
</dbReference>
<evidence type="ECO:0000313" key="4">
    <source>
        <dbReference type="EMBL" id="QTX13003.1"/>
    </source>
</evidence>
<evidence type="ECO:0000256" key="2">
    <source>
        <dbReference type="ARBA" id="ARBA00049988"/>
    </source>
</evidence>
<dbReference type="InterPro" id="IPR014795">
    <property type="entry name" value="TacA_1-like"/>
</dbReference>
<sequence>MMSATHLDPKTERVVSRVSPEVKALLAQAASWAGFSSINQFIVQSALREAERIVQHEQVIRLSLRDTRAFLHALEQPPKANAALLRAAKHYKVSVTTE</sequence>
<dbReference type="Gene3D" id="1.10.1220.10">
    <property type="entry name" value="Met repressor-like"/>
    <property type="match status" value="1"/>
</dbReference>
<comment type="similarity">
    <text evidence="2">Belongs to the TacA antitoxin family.</text>
</comment>
<reference evidence="3 5" key="1">
    <citation type="submission" date="2021-03" db="EMBL/GenBank/DDBJ databases">
        <title>Draft genome and methylome analysis of Thiotrix fructosivoruns ATCC 49748.</title>
        <authorList>
            <person name="Fomenkov A."/>
            <person name="Grabovich M.Y."/>
            <person name="Roberts R.J."/>
        </authorList>
    </citation>
    <scope>NUCLEOTIDE SEQUENCE [LARGE SCALE GENOMIC DNA]</scope>
    <source>
        <strain evidence="3 5">ATCC 49748</strain>
        <plasmid evidence="3">pTfr153</plasmid>
    </source>
</reference>
<dbReference type="Proteomes" id="UP000664466">
    <property type="component" value="Unassembled WGS sequence"/>
</dbReference>
<dbReference type="PANTHER" id="PTHR35401:SF2">
    <property type="entry name" value="ABC-TYPE TRANSPORT SYSTEM"/>
    <property type="match status" value="1"/>
</dbReference>
<geneLocation type="plasmid" evidence="4">
    <name>pTfr153</name>
</geneLocation>
<protein>
    <submittedName>
        <fullName evidence="4">DUF1778 domain-containing protein</fullName>
    </submittedName>
</protein>
<dbReference type="Gene3D" id="1.20.890.30">
    <property type="entry name" value="VCA0319-like"/>
    <property type="match status" value="1"/>
</dbReference>
<dbReference type="EMBL" id="JAFMPM010000004">
    <property type="protein sequence ID" value="MBO0611436.1"/>
    <property type="molecule type" value="Genomic_DNA"/>
</dbReference>
<dbReference type="RefSeq" id="WP_207249219.1">
    <property type="nucleotide sequence ID" value="NZ_JAFMPM010000004.1"/>
</dbReference>
<evidence type="ECO:0000313" key="5">
    <source>
        <dbReference type="Proteomes" id="UP000664466"/>
    </source>
</evidence>
<dbReference type="EMBL" id="CP072750">
    <property type="protein sequence ID" value="QTX13003.1"/>
    <property type="molecule type" value="Genomic_DNA"/>
</dbReference>
<keyword evidence="4" id="KW-0614">Plasmid</keyword>
<dbReference type="InterPro" id="IPR013321">
    <property type="entry name" value="Arc_rbn_hlx_hlx"/>
</dbReference>
<dbReference type="SUPFAM" id="SSF47598">
    <property type="entry name" value="Ribbon-helix-helix"/>
    <property type="match status" value="1"/>
</dbReference>
<dbReference type="PANTHER" id="PTHR35401">
    <property type="entry name" value="COPG FAMILY HELIX-TURN-HELIX PROTEIN-RELATED-RELATED"/>
    <property type="match status" value="1"/>
</dbReference>
<evidence type="ECO:0000313" key="3">
    <source>
        <dbReference type="EMBL" id="MBO0611436.1"/>
    </source>
</evidence>
<dbReference type="InterPro" id="IPR010985">
    <property type="entry name" value="Ribbon_hlx_hlx"/>
</dbReference>
<accession>A0A8B0SL59</accession>
<keyword evidence="1" id="KW-1277">Toxin-antitoxin system</keyword>
<dbReference type="GO" id="GO:0006355">
    <property type="term" value="P:regulation of DNA-templated transcription"/>
    <property type="evidence" value="ECO:0007669"/>
    <property type="project" value="InterPro"/>
</dbReference>
<proteinExistence type="inferred from homology"/>
<gene>
    <name evidence="3" type="ORF">J1836_00605</name>
    <name evidence="4" type="ORF">J1836_020815</name>
</gene>
<keyword evidence="5" id="KW-1185">Reference proteome</keyword>
<reference evidence="4" key="2">
    <citation type="submission" date="2021-04" db="EMBL/GenBank/DDBJ databases">
        <title>Complete Genome and methylome analysis of Thiothrix fructosivorans ATCC 49748.</title>
        <authorList>
            <person name="Fomenkov A."/>
            <person name="Sun L."/>
            <person name="Vincze T."/>
            <person name="Grabovich M.Y."/>
            <person name="Roberts R.J."/>
        </authorList>
    </citation>
    <scope>NUCLEOTIDE SEQUENCE</scope>
    <source>
        <strain evidence="4">ATCC 49748</strain>
        <plasmid evidence="4">pTfr153</plasmid>
    </source>
</reference>
<name>A0A8B0SL59_9GAMM</name>
<organism evidence="4">
    <name type="scientific">Thiothrix fructosivorans</name>
    <dbReference type="NCBI Taxonomy" id="111770"/>
    <lineage>
        <taxon>Bacteria</taxon>
        <taxon>Pseudomonadati</taxon>
        <taxon>Pseudomonadota</taxon>
        <taxon>Gammaproteobacteria</taxon>
        <taxon>Thiotrichales</taxon>
        <taxon>Thiotrichaceae</taxon>
        <taxon>Thiothrix</taxon>
    </lineage>
</organism>